<name>A0A1G5J2Z5_9HYPH</name>
<dbReference type="AlphaFoldDB" id="A0A1G5J2Z5"/>
<accession>A0A1G5J2Z5</accession>
<organism evidence="1 2">
    <name type="scientific">Microvirga guangxiensis</name>
    <dbReference type="NCBI Taxonomy" id="549386"/>
    <lineage>
        <taxon>Bacteria</taxon>
        <taxon>Pseudomonadati</taxon>
        <taxon>Pseudomonadota</taxon>
        <taxon>Alphaproteobacteria</taxon>
        <taxon>Hyphomicrobiales</taxon>
        <taxon>Methylobacteriaceae</taxon>
        <taxon>Microvirga</taxon>
    </lineage>
</organism>
<keyword evidence="1" id="KW-0418">Kinase</keyword>
<dbReference type="RefSeq" id="WP_091134785.1">
    <property type="nucleotide sequence ID" value="NZ_FMVJ01000006.1"/>
</dbReference>
<dbReference type="Gene3D" id="3.40.50.300">
    <property type="entry name" value="P-loop containing nucleotide triphosphate hydrolases"/>
    <property type="match status" value="1"/>
</dbReference>
<dbReference type="STRING" id="549386.SAMN02927923_02478"/>
<dbReference type="InterPro" id="IPR027417">
    <property type="entry name" value="P-loop_NTPase"/>
</dbReference>
<protein>
    <submittedName>
        <fullName evidence="1">Adenylate kinase</fullName>
    </submittedName>
</protein>
<dbReference type="Proteomes" id="UP000199569">
    <property type="component" value="Unassembled WGS sequence"/>
</dbReference>
<dbReference type="PANTHER" id="PTHR37816:SF2">
    <property type="entry name" value="DNA TOPOLOGY MODULATION PROTEIN FLAR-RELATED PROTEIN"/>
    <property type="match status" value="1"/>
</dbReference>
<gene>
    <name evidence="1" type="ORF">SAMN02927923_02478</name>
</gene>
<proteinExistence type="predicted"/>
<dbReference type="PANTHER" id="PTHR37816">
    <property type="entry name" value="YALI0E33011P"/>
    <property type="match status" value="1"/>
</dbReference>
<dbReference type="SUPFAM" id="SSF52540">
    <property type="entry name" value="P-loop containing nucleoside triphosphate hydrolases"/>
    <property type="match status" value="1"/>
</dbReference>
<sequence length="174" mass="20048">MQRILIIGSPGAGKSTLARRLSERLNLPLIHLDREYFGPGWSTPPRPEWRERVRALAARPAWIMDGNYASTFDIRVPRATDIVWLDLPRWRCASSVLARVARNYGRTRPDLGNAGPEKFDWSFMRWIWAYPDKLRPKTARMLERLRPDQRVFVLNSRSDIPGLEAALTPVKEAA</sequence>
<reference evidence="1 2" key="1">
    <citation type="submission" date="2016-10" db="EMBL/GenBank/DDBJ databases">
        <authorList>
            <person name="de Groot N.N."/>
        </authorList>
    </citation>
    <scope>NUCLEOTIDE SEQUENCE [LARGE SCALE GENOMIC DNA]</scope>
    <source>
        <strain evidence="1 2">CGMCC 1.7666</strain>
    </source>
</reference>
<dbReference type="GO" id="GO:0016301">
    <property type="term" value="F:kinase activity"/>
    <property type="evidence" value="ECO:0007669"/>
    <property type="project" value="UniProtKB-KW"/>
</dbReference>
<keyword evidence="2" id="KW-1185">Reference proteome</keyword>
<dbReference type="EMBL" id="FMVJ01000006">
    <property type="protein sequence ID" value="SCY82703.1"/>
    <property type="molecule type" value="Genomic_DNA"/>
</dbReference>
<dbReference type="InterPro" id="IPR052922">
    <property type="entry name" value="Cytidylate_Kinase-2"/>
</dbReference>
<keyword evidence="1" id="KW-0808">Transferase</keyword>
<evidence type="ECO:0000313" key="2">
    <source>
        <dbReference type="Proteomes" id="UP000199569"/>
    </source>
</evidence>
<dbReference type="OrthoDB" id="7210594at2"/>
<evidence type="ECO:0000313" key="1">
    <source>
        <dbReference type="EMBL" id="SCY82703.1"/>
    </source>
</evidence>